<dbReference type="KEGG" id="asol:BEN76_05475"/>
<proteinExistence type="predicted"/>
<dbReference type="InterPro" id="IPR036895">
    <property type="entry name" value="Uracil-DNA_glycosylase-like_sf"/>
</dbReference>
<gene>
    <name evidence="1" type="ORF">BEN76_05475</name>
</gene>
<protein>
    <submittedName>
        <fullName evidence="1">DNA glycosylase</fullName>
    </submittedName>
</protein>
<evidence type="ECO:0000313" key="2">
    <source>
        <dbReference type="Proteomes" id="UP000185674"/>
    </source>
</evidence>
<name>A0A1P8EH24_9GAMM</name>
<dbReference type="STRING" id="487316.BEN76_05475"/>
<evidence type="ECO:0000313" key="1">
    <source>
        <dbReference type="EMBL" id="APV35496.1"/>
    </source>
</evidence>
<dbReference type="CDD" id="cd10032">
    <property type="entry name" value="UDG-F6_HDG"/>
    <property type="match status" value="1"/>
</dbReference>
<sequence length="199" mass="22991">MSIDEISQIETHPLAPFLPVNAKLLMLGSFPPPKERWKMDFYYPNYQNDMWRIFGLIFFNNKDYFLNLEHKNFHEDKIRHFLTEKGIAIFDTAYQVKRLKGNASDKFLDIVKSTDLEQLLRQIPVCSTIVTTGDKATDTLMQSFEPSTTKPVIGTPSQTIFLQRKFNLYRMPSSSRAYPLALEKKAHAYAALFEATGLL</sequence>
<dbReference type="Proteomes" id="UP000185674">
    <property type="component" value="Chromosome"/>
</dbReference>
<reference evidence="1 2" key="1">
    <citation type="submission" date="2016-08" db="EMBL/GenBank/DDBJ databases">
        <title>Complete genome sequence of Acinetobacter baylyi strain GFJ2.</title>
        <authorList>
            <person name="Tabata M."/>
            <person name="Kuboki S."/>
            <person name="Gibu N."/>
            <person name="Kinouchi Y."/>
            <person name="Vangnai A."/>
            <person name="Kasai D."/>
            <person name="Fukuda M."/>
        </authorList>
    </citation>
    <scope>NUCLEOTIDE SEQUENCE [LARGE SCALE GENOMIC DNA]</scope>
    <source>
        <strain evidence="1 2">GFJ2</strain>
    </source>
</reference>
<dbReference type="EMBL" id="CP016896">
    <property type="protein sequence ID" value="APV35496.1"/>
    <property type="molecule type" value="Genomic_DNA"/>
</dbReference>
<dbReference type="RefSeq" id="WP_076032513.1">
    <property type="nucleotide sequence ID" value="NZ_CP016896.1"/>
</dbReference>
<organism evidence="1 2">
    <name type="scientific">Acinetobacter soli</name>
    <dbReference type="NCBI Taxonomy" id="487316"/>
    <lineage>
        <taxon>Bacteria</taxon>
        <taxon>Pseudomonadati</taxon>
        <taxon>Pseudomonadota</taxon>
        <taxon>Gammaproteobacteria</taxon>
        <taxon>Moraxellales</taxon>
        <taxon>Moraxellaceae</taxon>
        <taxon>Acinetobacter</taxon>
    </lineage>
</organism>
<dbReference type="SUPFAM" id="SSF52141">
    <property type="entry name" value="Uracil-DNA glycosylase-like"/>
    <property type="match status" value="1"/>
</dbReference>
<dbReference type="eggNOG" id="COG3663">
    <property type="taxonomic scope" value="Bacteria"/>
</dbReference>
<dbReference type="AlphaFoldDB" id="A0A1P8EH24"/>
<accession>A0A1P8EH24</accession>
<dbReference type="Gene3D" id="3.40.470.10">
    <property type="entry name" value="Uracil-DNA glycosylase-like domain"/>
    <property type="match status" value="1"/>
</dbReference>